<reference evidence="2 3" key="1">
    <citation type="submission" date="2024-04" db="EMBL/GenBank/DDBJ databases">
        <title>Phyllosticta paracitricarpa is synonymous to the EU quarantine fungus P. citricarpa based on phylogenomic analyses.</title>
        <authorList>
            <consortium name="Lawrence Berkeley National Laboratory"/>
            <person name="Van ingen-buijs V.A."/>
            <person name="Van westerhoven A.C."/>
            <person name="Haridas S."/>
            <person name="Skiadas P."/>
            <person name="Martin F."/>
            <person name="Groenewald J.Z."/>
            <person name="Crous P.W."/>
            <person name="Seidl M.F."/>
        </authorList>
    </citation>
    <scope>NUCLEOTIDE SEQUENCE [LARGE SCALE GENOMIC DNA]</scope>
    <source>
        <strain evidence="2 3">CPC 17464</strain>
    </source>
</reference>
<sequence length="88" mass="10568">MEDITARQYLRRFLVVLFLAAGWLERCTSKREEKGRRRREAGRLRKLRDDKRRWWSGGRKVVATCSFSRWVKRVCGQKRASQRKGNGR</sequence>
<dbReference type="RefSeq" id="XP_066654988.1">
    <property type="nucleotide sequence ID" value="XM_066800166.1"/>
</dbReference>
<organism evidence="2 3">
    <name type="scientific">Phyllosticta citribraziliensis</name>
    <dbReference type="NCBI Taxonomy" id="989973"/>
    <lineage>
        <taxon>Eukaryota</taxon>
        <taxon>Fungi</taxon>
        <taxon>Dikarya</taxon>
        <taxon>Ascomycota</taxon>
        <taxon>Pezizomycotina</taxon>
        <taxon>Dothideomycetes</taxon>
        <taxon>Dothideomycetes incertae sedis</taxon>
        <taxon>Botryosphaeriales</taxon>
        <taxon>Phyllostictaceae</taxon>
        <taxon>Phyllosticta</taxon>
    </lineage>
</organism>
<evidence type="ECO:0000313" key="2">
    <source>
        <dbReference type="EMBL" id="KAK7536837.1"/>
    </source>
</evidence>
<feature type="signal peptide" evidence="1">
    <location>
        <begin position="1"/>
        <end position="29"/>
    </location>
</feature>
<gene>
    <name evidence="2" type="ORF">J3D65DRAFT_623550</name>
</gene>
<proteinExistence type="predicted"/>
<keyword evidence="3" id="KW-1185">Reference proteome</keyword>
<dbReference type="GeneID" id="92033072"/>
<comment type="caution">
    <text evidence="2">The sequence shown here is derived from an EMBL/GenBank/DDBJ whole genome shotgun (WGS) entry which is preliminary data.</text>
</comment>
<evidence type="ECO:0000256" key="1">
    <source>
        <dbReference type="SAM" id="SignalP"/>
    </source>
</evidence>
<evidence type="ECO:0000313" key="3">
    <source>
        <dbReference type="Proteomes" id="UP001360953"/>
    </source>
</evidence>
<dbReference type="Proteomes" id="UP001360953">
    <property type="component" value="Unassembled WGS sequence"/>
</dbReference>
<accession>A0ABR1LSU3</accession>
<name>A0ABR1LSU3_9PEZI</name>
<evidence type="ECO:0008006" key="4">
    <source>
        <dbReference type="Google" id="ProtNLM"/>
    </source>
</evidence>
<dbReference type="EMBL" id="JBBPEH010000006">
    <property type="protein sequence ID" value="KAK7536837.1"/>
    <property type="molecule type" value="Genomic_DNA"/>
</dbReference>
<protein>
    <recommendedName>
        <fullName evidence="4">Secreted protein</fullName>
    </recommendedName>
</protein>
<keyword evidence="1" id="KW-0732">Signal</keyword>
<feature type="chain" id="PRO_5046068356" description="Secreted protein" evidence="1">
    <location>
        <begin position="30"/>
        <end position="88"/>
    </location>
</feature>